<gene>
    <name evidence="3" type="ORF">AB0470_20465</name>
</gene>
<evidence type="ECO:0000313" key="4">
    <source>
        <dbReference type="Proteomes" id="UP001553148"/>
    </source>
</evidence>
<reference evidence="3 4" key="1">
    <citation type="submission" date="2024-06" db="EMBL/GenBank/DDBJ databases">
        <title>The Natural Products Discovery Center: Release of the First 8490 Sequenced Strains for Exploring Actinobacteria Biosynthetic Diversity.</title>
        <authorList>
            <person name="Kalkreuter E."/>
            <person name="Kautsar S.A."/>
            <person name="Yang D."/>
            <person name="Bader C.D."/>
            <person name="Teijaro C.N."/>
            <person name="Fluegel L."/>
            <person name="Davis C.M."/>
            <person name="Simpson J.R."/>
            <person name="Lauterbach L."/>
            <person name="Steele A.D."/>
            <person name="Gui C."/>
            <person name="Meng S."/>
            <person name="Li G."/>
            <person name="Viehrig K."/>
            <person name="Ye F."/>
            <person name="Su P."/>
            <person name="Kiefer A.F."/>
            <person name="Nichols A."/>
            <person name="Cepeda A.J."/>
            <person name="Yan W."/>
            <person name="Fan B."/>
            <person name="Jiang Y."/>
            <person name="Adhikari A."/>
            <person name="Zheng C.-J."/>
            <person name="Schuster L."/>
            <person name="Cowan T.M."/>
            <person name="Smanski M.J."/>
            <person name="Chevrette M.G."/>
            <person name="De Carvalho L.P.S."/>
            <person name="Shen B."/>
        </authorList>
    </citation>
    <scope>NUCLEOTIDE SEQUENCE [LARGE SCALE GENOMIC DNA]</scope>
    <source>
        <strain evidence="3 4">NPDC052360</strain>
    </source>
</reference>
<evidence type="ECO:0000256" key="1">
    <source>
        <dbReference type="SAM" id="MobiDB-lite"/>
    </source>
</evidence>
<dbReference type="RefSeq" id="WP_239513252.1">
    <property type="nucleotide sequence ID" value="NZ_JBFAUJ010000008.1"/>
</dbReference>
<protein>
    <recommendedName>
        <fullName evidence="5">DUF4190 domain-containing protein</fullName>
    </recommendedName>
</protein>
<keyword evidence="2" id="KW-1133">Transmembrane helix</keyword>
<feature type="compositionally biased region" description="Low complexity" evidence="1">
    <location>
        <begin position="112"/>
        <end position="126"/>
    </location>
</feature>
<feature type="compositionally biased region" description="Pro residues" evidence="1">
    <location>
        <begin position="161"/>
        <end position="170"/>
    </location>
</feature>
<feature type="compositionally biased region" description="Low complexity" evidence="1">
    <location>
        <begin position="47"/>
        <end position="78"/>
    </location>
</feature>
<comment type="caution">
    <text evidence="3">The sequence shown here is derived from an EMBL/GenBank/DDBJ whole genome shotgun (WGS) entry which is preliminary data.</text>
</comment>
<dbReference type="EMBL" id="JBFAUJ010000008">
    <property type="protein sequence ID" value="MEV8461917.1"/>
    <property type="molecule type" value="Genomic_DNA"/>
</dbReference>
<proteinExistence type="predicted"/>
<name>A0ABV3KRH9_STRGS</name>
<keyword evidence="2" id="KW-0472">Membrane</keyword>
<evidence type="ECO:0008006" key="5">
    <source>
        <dbReference type="Google" id="ProtNLM"/>
    </source>
</evidence>
<feature type="transmembrane region" description="Helical" evidence="2">
    <location>
        <begin position="265"/>
        <end position="291"/>
    </location>
</feature>
<keyword evidence="2" id="KW-0812">Transmembrane</keyword>
<feature type="region of interest" description="Disordered" evidence="1">
    <location>
        <begin position="1"/>
        <end position="213"/>
    </location>
</feature>
<dbReference type="Proteomes" id="UP001553148">
    <property type="component" value="Unassembled WGS sequence"/>
</dbReference>
<accession>A0ABV3KRH9</accession>
<organism evidence="3 4">
    <name type="scientific">Streptomyces griseosporeus</name>
    <dbReference type="NCBI Taxonomy" id="1910"/>
    <lineage>
        <taxon>Bacteria</taxon>
        <taxon>Bacillati</taxon>
        <taxon>Actinomycetota</taxon>
        <taxon>Actinomycetes</taxon>
        <taxon>Kitasatosporales</taxon>
        <taxon>Streptomycetaceae</taxon>
        <taxon>Streptomyces</taxon>
    </lineage>
</organism>
<evidence type="ECO:0000313" key="3">
    <source>
        <dbReference type="EMBL" id="MEV8461917.1"/>
    </source>
</evidence>
<keyword evidence="4" id="KW-1185">Reference proteome</keyword>
<feature type="transmembrane region" description="Helical" evidence="2">
    <location>
        <begin position="311"/>
        <end position="333"/>
    </location>
</feature>
<evidence type="ECO:0000256" key="2">
    <source>
        <dbReference type="SAM" id="Phobius"/>
    </source>
</evidence>
<sequence>MSDDAPTPEPRDAVPPVSLGKADTSAEQRDAAPPVSLGKPEGPGEPATATDAQDATAGARPEASAPWAAPADDAQQGPGHTVGAGLPSPAAPTVHDQQTIAAMPGAPEGVDPATGATAQPTGAAAPFAPPTPSPTAPADGAGNPFAPPASGTAQPAGPVNPFAPPGPAAQPAPGSQGNPFAPPGPGSQGNPFAPPASGEPVPPPPIAPEGPGQVPYGYPAGGYGYPPQHGYGGAHSPQAQPVPGGYYGWPGMVPAPSNGIGTAGLVVGIVSAAIFCLWPVAIVLGVLGIVFGAVGRSRANRGQATNAGQALAGIICGVAGVVLGIGMMVLVLAT</sequence>